<organism evidence="1 2">
    <name type="scientific">Panagrolaimus sp. PS1159</name>
    <dbReference type="NCBI Taxonomy" id="55785"/>
    <lineage>
        <taxon>Eukaryota</taxon>
        <taxon>Metazoa</taxon>
        <taxon>Ecdysozoa</taxon>
        <taxon>Nematoda</taxon>
        <taxon>Chromadorea</taxon>
        <taxon>Rhabditida</taxon>
        <taxon>Tylenchina</taxon>
        <taxon>Panagrolaimomorpha</taxon>
        <taxon>Panagrolaimoidea</taxon>
        <taxon>Panagrolaimidae</taxon>
        <taxon>Panagrolaimus</taxon>
    </lineage>
</organism>
<evidence type="ECO:0000313" key="1">
    <source>
        <dbReference type="Proteomes" id="UP000887580"/>
    </source>
</evidence>
<evidence type="ECO:0000313" key="2">
    <source>
        <dbReference type="WBParaSite" id="PS1159_v2.g17394.t1"/>
    </source>
</evidence>
<name>A0AC35FGW4_9BILA</name>
<dbReference type="Proteomes" id="UP000887580">
    <property type="component" value="Unplaced"/>
</dbReference>
<accession>A0AC35FGW4</accession>
<reference evidence="2" key="1">
    <citation type="submission" date="2022-11" db="UniProtKB">
        <authorList>
            <consortium name="WormBaseParasite"/>
        </authorList>
    </citation>
    <scope>IDENTIFICATION</scope>
</reference>
<proteinExistence type="predicted"/>
<protein>
    <submittedName>
        <fullName evidence="2">G-protein coupled receptors family 1 profile domain-containing protein</fullName>
    </submittedName>
</protein>
<dbReference type="WBParaSite" id="PS1159_v2.g17394.t1">
    <property type="protein sequence ID" value="PS1159_v2.g17394.t1"/>
    <property type="gene ID" value="PS1159_v2.g17394"/>
</dbReference>
<sequence length="328" mass="37276">MKSGANVSAINSLTINECEINFSNVQECIAFLLNLSSTDPSHIINISAIAPLEYALPLYGFIMPLLVTITTITNSFIIVVLSQKHLRTPTNFVLLSMALTDLLTGLTSVPWFLHYYTLKGYLIDEQEGMSEFWCRTHPILSHILPTVWHTAGIYLTVFLAVQRYIYVCVPSSVHRICTPKTTKISVLCIVMFAFFTEIPEFLGRYNLRVLFLDKSVCFKYYSSWVRDVIGVHLFNSYLYWFRVLLVHCFPCISLLIFTYKLANTIKKSETRKRSCISNSGDFSNSTGNDAGQRRYSIGASSGRSLYATNRMLSTICGVFLTIEEFLRM</sequence>